<dbReference type="OrthoDB" id="5428259at2759"/>
<evidence type="ECO:0000256" key="4">
    <source>
        <dbReference type="ARBA" id="ARBA00022602"/>
    </source>
</evidence>
<dbReference type="Pfam" id="PF00432">
    <property type="entry name" value="Prenyltrans"/>
    <property type="match status" value="1"/>
</dbReference>
<evidence type="ECO:0000313" key="14">
    <source>
        <dbReference type="Proteomes" id="UP000724874"/>
    </source>
</evidence>
<reference evidence="13" key="1">
    <citation type="submission" date="2020-11" db="EMBL/GenBank/DDBJ databases">
        <authorList>
            <consortium name="DOE Joint Genome Institute"/>
            <person name="Ahrendt S."/>
            <person name="Riley R."/>
            <person name="Andreopoulos W."/>
            <person name="LaButti K."/>
            <person name="Pangilinan J."/>
            <person name="Ruiz-duenas F.J."/>
            <person name="Barrasa J.M."/>
            <person name="Sanchez-Garcia M."/>
            <person name="Camarero S."/>
            <person name="Miyauchi S."/>
            <person name="Serrano A."/>
            <person name="Linde D."/>
            <person name="Babiker R."/>
            <person name="Drula E."/>
            <person name="Ayuso-Fernandez I."/>
            <person name="Pacheco R."/>
            <person name="Padilla G."/>
            <person name="Ferreira P."/>
            <person name="Barriuso J."/>
            <person name="Kellner H."/>
            <person name="Castanera R."/>
            <person name="Alfaro M."/>
            <person name="Ramirez L."/>
            <person name="Pisabarro A.G."/>
            <person name="Kuo A."/>
            <person name="Tritt A."/>
            <person name="Lipzen A."/>
            <person name="He G."/>
            <person name="Yan M."/>
            <person name="Ng V."/>
            <person name="Cullen D."/>
            <person name="Martin F."/>
            <person name="Rosso M.-N."/>
            <person name="Henrissat B."/>
            <person name="Hibbett D."/>
            <person name="Martinez A.T."/>
            <person name="Grigoriev I.V."/>
        </authorList>
    </citation>
    <scope>NUCLEOTIDE SEQUENCE</scope>
    <source>
        <strain evidence="13">AH 44721</strain>
    </source>
</reference>
<dbReference type="GO" id="GO:0072657">
    <property type="term" value="P:protein localization to membrane"/>
    <property type="evidence" value="ECO:0007669"/>
    <property type="project" value="UniProtKB-ARBA"/>
</dbReference>
<keyword evidence="7" id="KW-0677">Repeat</keyword>
<keyword evidence="5 11" id="KW-0808">Transferase</keyword>
<dbReference type="GO" id="GO:0005968">
    <property type="term" value="C:Rab-protein geranylgeranyltransferase complex"/>
    <property type="evidence" value="ECO:0007669"/>
    <property type="project" value="UniProtKB-UniRule"/>
</dbReference>
<evidence type="ECO:0000259" key="12">
    <source>
        <dbReference type="Pfam" id="PF00432"/>
    </source>
</evidence>
<dbReference type="Proteomes" id="UP000724874">
    <property type="component" value="Unassembled WGS sequence"/>
</dbReference>
<comment type="caution">
    <text evidence="13">The sequence shown here is derived from an EMBL/GenBank/DDBJ whole genome shotgun (WGS) entry which is preliminary data.</text>
</comment>
<gene>
    <name evidence="13" type="ORF">CPB84DRAFT_1769376</name>
</gene>
<evidence type="ECO:0000256" key="8">
    <source>
        <dbReference type="ARBA" id="ARBA00022833"/>
    </source>
</evidence>
<evidence type="ECO:0000256" key="7">
    <source>
        <dbReference type="ARBA" id="ARBA00022737"/>
    </source>
</evidence>
<dbReference type="GO" id="GO:0004663">
    <property type="term" value="F:Rab geranylgeranyltransferase activity"/>
    <property type="evidence" value="ECO:0007669"/>
    <property type="project" value="UniProtKB-UniRule"/>
</dbReference>
<proteinExistence type="inferred from homology"/>
<dbReference type="GO" id="GO:0046872">
    <property type="term" value="F:metal ion binding"/>
    <property type="evidence" value="ECO:0007669"/>
    <property type="project" value="UniProtKB-KW"/>
</dbReference>
<accession>A0A9P5NWR3</accession>
<evidence type="ECO:0000256" key="9">
    <source>
        <dbReference type="ARBA" id="ARBA00047658"/>
    </source>
</evidence>
<dbReference type="InterPro" id="IPR008930">
    <property type="entry name" value="Terpenoid_cyclase/PrenylTrfase"/>
</dbReference>
<dbReference type="EC" id="2.5.1.60" evidence="3 11"/>
<evidence type="ECO:0000256" key="3">
    <source>
        <dbReference type="ARBA" id="ARBA00012656"/>
    </source>
</evidence>
<comment type="catalytic activity">
    <reaction evidence="9 11">
        <text>geranylgeranyl diphosphate + L-cysteinyl-[protein] = S-geranylgeranyl-L-cysteinyl-[protein] + diphosphate</text>
        <dbReference type="Rhea" id="RHEA:21240"/>
        <dbReference type="Rhea" id="RHEA-COMP:10131"/>
        <dbReference type="Rhea" id="RHEA-COMP:11537"/>
        <dbReference type="ChEBI" id="CHEBI:29950"/>
        <dbReference type="ChEBI" id="CHEBI:33019"/>
        <dbReference type="ChEBI" id="CHEBI:57533"/>
        <dbReference type="ChEBI" id="CHEBI:86021"/>
        <dbReference type="EC" id="2.5.1.60"/>
    </reaction>
</comment>
<dbReference type="PANTHER" id="PTHR11774">
    <property type="entry name" value="GERANYLGERANYL TRANSFERASE TYPE BETA SUBUNIT"/>
    <property type="match status" value="1"/>
</dbReference>
<evidence type="ECO:0000256" key="2">
    <source>
        <dbReference type="ARBA" id="ARBA00011355"/>
    </source>
</evidence>
<evidence type="ECO:0000313" key="13">
    <source>
        <dbReference type="EMBL" id="KAF8907052.1"/>
    </source>
</evidence>
<dbReference type="CDD" id="cd02894">
    <property type="entry name" value="GGTase-II"/>
    <property type="match status" value="1"/>
</dbReference>
<dbReference type="Gene3D" id="1.50.10.20">
    <property type="match status" value="1"/>
</dbReference>
<dbReference type="InterPro" id="IPR045089">
    <property type="entry name" value="PGGT1B-like"/>
</dbReference>
<keyword evidence="14" id="KW-1185">Reference proteome</keyword>
<evidence type="ECO:0000256" key="11">
    <source>
        <dbReference type="RuleBase" id="RU365076"/>
    </source>
</evidence>
<dbReference type="SUPFAM" id="SSF48239">
    <property type="entry name" value="Terpenoid cyclases/Protein prenyltransferases"/>
    <property type="match status" value="1"/>
</dbReference>
<dbReference type="EMBL" id="JADNYJ010000016">
    <property type="protein sequence ID" value="KAF8907052.1"/>
    <property type="molecule type" value="Genomic_DNA"/>
</dbReference>
<evidence type="ECO:0000256" key="5">
    <source>
        <dbReference type="ARBA" id="ARBA00022679"/>
    </source>
</evidence>
<name>A0A9P5NWR3_GYMJU</name>
<dbReference type="PANTHER" id="PTHR11774:SF11">
    <property type="entry name" value="GERANYLGERANYL TRANSFERASE TYPE-2 SUBUNIT BETA"/>
    <property type="match status" value="1"/>
</dbReference>
<dbReference type="InterPro" id="IPR026873">
    <property type="entry name" value="Ptb1"/>
</dbReference>
<protein>
    <recommendedName>
        <fullName evidence="10 11">Geranylgeranyl transferase type-2 subunit beta</fullName>
        <ecNumber evidence="3 11">2.5.1.60</ecNumber>
    </recommendedName>
</protein>
<evidence type="ECO:0000256" key="10">
    <source>
        <dbReference type="ARBA" id="ARBA00069127"/>
    </source>
</evidence>
<dbReference type="AlphaFoldDB" id="A0A9P5NWR3"/>
<comment type="similarity">
    <text evidence="1 11">Belongs to the protein prenyltransferase subunit beta family.</text>
</comment>
<keyword evidence="6 11" id="KW-0479">Metal-binding</keyword>
<dbReference type="FunFam" id="1.50.10.20:FF:000012">
    <property type="entry name" value="Geranylgeranyl transferase type-2 subunit beta"/>
    <property type="match status" value="1"/>
</dbReference>
<organism evidence="13 14">
    <name type="scientific">Gymnopilus junonius</name>
    <name type="common">Spectacular rustgill mushroom</name>
    <name type="synonym">Gymnopilus spectabilis subsp. junonius</name>
    <dbReference type="NCBI Taxonomy" id="109634"/>
    <lineage>
        <taxon>Eukaryota</taxon>
        <taxon>Fungi</taxon>
        <taxon>Dikarya</taxon>
        <taxon>Basidiomycota</taxon>
        <taxon>Agaricomycotina</taxon>
        <taxon>Agaricomycetes</taxon>
        <taxon>Agaricomycetidae</taxon>
        <taxon>Agaricales</taxon>
        <taxon>Agaricineae</taxon>
        <taxon>Hymenogastraceae</taxon>
        <taxon>Gymnopilus</taxon>
    </lineage>
</organism>
<keyword evidence="8 11" id="KW-0862">Zinc</keyword>
<dbReference type="InterPro" id="IPR001330">
    <property type="entry name" value="Prenyltrans"/>
</dbReference>
<keyword evidence="4 11" id="KW-0637">Prenyltransferase</keyword>
<evidence type="ECO:0000256" key="6">
    <source>
        <dbReference type="ARBA" id="ARBA00022723"/>
    </source>
</evidence>
<sequence>MTTVTKPNLATDKLLTDLHVKYIQNLGENKDDLMYHLTAHLRLNAIYWGLTALCVLGRPDALNREEMIEFVMSCWDEEAGGFGAHPDHDAHIHPTLSAIQILIMQNALDRMDVDRVVKFIVSLQQPSGVFAGDRWGETDTRFLYCAVNGLSLLGRLDEMNKDKAVEYIQRCRNYDGGFGSSVGAESHAAQVFVCVAALTILDRLDVVDVDTLGWWLSERQLPNGGLNGRPEKLEDVCYSFWVLSALSILNKVPWIDAEMLSSFILSAQDPEGGGIADRPGDMVDVFHTLFGVAGLSILGYPGLVDLDPVYCMPATFIGARGLRKGWQALSRRQA</sequence>
<evidence type="ECO:0000256" key="1">
    <source>
        <dbReference type="ARBA" id="ARBA00010497"/>
    </source>
</evidence>
<feature type="domain" description="Prenyltransferase alpha-alpha toroid" evidence="12">
    <location>
        <begin position="14"/>
        <end position="312"/>
    </location>
</feature>
<comment type="function">
    <text evidence="11">Catalyzes the transfer of a geranylgeranyl moiety from geranylgeranyl diphosphate to both cysteines of proteins with the C-terminal sequence -XXCC, -XCXC and -CCXX.</text>
</comment>
<comment type="cofactor">
    <cofactor evidence="11">
        <name>Zn(2+)</name>
        <dbReference type="ChEBI" id="CHEBI:29105"/>
    </cofactor>
    <text evidence="11">Binds 1 zinc ion per subunit.</text>
</comment>
<comment type="subunit">
    <text evidence="2">Heterodimer of an alpha and a beta subunit.</text>
</comment>